<dbReference type="GO" id="GO:0003697">
    <property type="term" value="F:single-stranded DNA binding"/>
    <property type="evidence" value="ECO:0007669"/>
    <property type="project" value="TreeGrafter"/>
</dbReference>
<name>A0AB34IFK6_PRYPA</name>
<dbReference type="InterPro" id="IPR012340">
    <property type="entry name" value="NA-bd_OB-fold"/>
</dbReference>
<dbReference type="GO" id="GO:0016787">
    <property type="term" value="F:hydrolase activity"/>
    <property type="evidence" value="ECO:0007669"/>
    <property type="project" value="UniProtKB-KW"/>
</dbReference>
<feature type="domain" description="MCM C-terminal AAA(+) ATPase" evidence="14">
    <location>
        <begin position="305"/>
        <end position="510"/>
    </location>
</feature>
<keyword evidence="7" id="KW-0347">Helicase</keyword>
<dbReference type="SUPFAM" id="SSF50249">
    <property type="entry name" value="Nucleic acid-binding proteins"/>
    <property type="match status" value="1"/>
</dbReference>
<dbReference type="AlphaFoldDB" id="A0AB34IFK6"/>
<evidence type="ECO:0000256" key="13">
    <source>
        <dbReference type="RuleBase" id="RU004070"/>
    </source>
</evidence>
<evidence type="ECO:0000256" key="2">
    <source>
        <dbReference type="ARBA" id="ARBA00008010"/>
    </source>
</evidence>
<dbReference type="InterPro" id="IPR001208">
    <property type="entry name" value="MCM_dom"/>
</dbReference>
<dbReference type="GO" id="GO:0005634">
    <property type="term" value="C:nucleus"/>
    <property type="evidence" value="ECO:0007669"/>
    <property type="project" value="UniProtKB-SubCell"/>
</dbReference>
<dbReference type="Proteomes" id="UP001515480">
    <property type="component" value="Unassembled WGS sequence"/>
</dbReference>
<dbReference type="InterPro" id="IPR027417">
    <property type="entry name" value="P-loop_NTPase"/>
</dbReference>
<keyword evidence="11" id="KW-0539">Nucleus</keyword>
<dbReference type="Pfam" id="PF00493">
    <property type="entry name" value="MCM"/>
    <property type="match status" value="1"/>
</dbReference>
<dbReference type="SUPFAM" id="SSF52540">
    <property type="entry name" value="P-loop containing nucleoside triphosphate hydrolases"/>
    <property type="match status" value="1"/>
</dbReference>
<comment type="catalytic activity">
    <reaction evidence="12">
        <text>ATP + H2O = ADP + phosphate + H(+)</text>
        <dbReference type="Rhea" id="RHEA:13065"/>
        <dbReference type="ChEBI" id="CHEBI:15377"/>
        <dbReference type="ChEBI" id="CHEBI:15378"/>
        <dbReference type="ChEBI" id="CHEBI:30616"/>
        <dbReference type="ChEBI" id="CHEBI:43474"/>
        <dbReference type="ChEBI" id="CHEBI:456216"/>
        <dbReference type="EC" id="3.6.4.12"/>
    </reaction>
</comment>
<evidence type="ECO:0000256" key="9">
    <source>
        <dbReference type="ARBA" id="ARBA00023125"/>
    </source>
</evidence>
<dbReference type="InterPro" id="IPR033762">
    <property type="entry name" value="MCM_OB"/>
</dbReference>
<evidence type="ECO:0000256" key="4">
    <source>
        <dbReference type="ARBA" id="ARBA00022741"/>
    </source>
</evidence>
<dbReference type="GO" id="GO:0000724">
    <property type="term" value="P:double-strand break repair via homologous recombination"/>
    <property type="evidence" value="ECO:0007669"/>
    <property type="project" value="TreeGrafter"/>
</dbReference>
<evidence type="ECO:0000256" key="6">
    <source>
        <dbReference type="ARBA" id="ARBA00022801"/>
    </source>
</evidence>
<dbReference type="GO" id="GO:0042555">
    <property type="term" value="C:MCM complex"/>
    <property type="evidence" value="ECO:0007669"/>
    <property type="project" value="TreeGrafter"/>
</dbReference>
<evidence type="ECO:0000259" key="14">
    <source>
        <dbReference type="PROSITE" id="PS50051"/>
    </source>
</evidence>
<sequence>MQCPIALDDKLPTEYISEFASYIEAHHTADVVAILMEIDDSSAKHYALRVSLLDLLHANCALGTLLLHHAAALLPYFDDAILDVQHRLIGTHEDRLFMSVKPSCHARLTRLPCCPETCKPTVSSIRTEDVNRLITVSGTVIRTGQIKMLQARRGFMCVKCHHTFSVEADLEQRYQMTLPPECPSPLAAKPCNGTKFEPIEGSEECHDYQEVRIQEQVHRLMVGSIPRSISLLLHNDLVDTAKAGDDIAVVGVLRKRWRPLAREMRCDVEMAIEALHVRVRNEEAGASRVDFEAFWQRHAAAPLVGRDWLLEHMFPHLCGMALAKLAVALSLLGGVGHTDASGMRVRGETHLLLVGDAATGKSLLLRHAAALSGRAVLTTGVGSTSAGLTCTAVREGGGEWMLEAGALVLADGGLCCIDGFESIREHDRATIHEAMEQQTLSVAKAGLVCKLSTRCTVMAATNPKGPRYESSTAIDVNTGLPSPLLSRFDVVLLLRDDADSQRDEDLSRHLLRAASSPHPPSSRWPLSKLRAYLEYAKATFRPTLTPAAEALLVAYFSLQRQAETRSAARTTIRLLEAMVRLAQAHARLMARRRVELQDAALAVLLTDLSSTSAPLLGPVSVLRSHFSPAPDEEYAALEAAVLERLGLEREGLGDAAAPRDKRPRHE</sequence>
<keyword evidence="4 13" id="KW-0547">Nucleotide-binding</keyword>
<dbReference type="Gene3D" id="2.20.28.10">
    <property type="match status" value="1"/>
</dbReference>
<proteinExistence type="inferred from homology"/>
<evidence type="ECO:0000313" key="15">
    <source>
        <dbReference type="EMBL" id="KAL1496295.1"/>
    </source>
</evidence>
<evidence type="ECO:0000256" key="12">
    <source>
        <dbReference type="ARBA" id="ARBA00047995"/>
    </source>
</evidence>
<evidence type="ECO:0000256" key="8">
    <source>
        <dbReference type="ARBA" id="ARBA00022840"/>
    </source>
</evidence>
<dbReference type="Gene3D" id="2.40.50.140">
    <property type="entry name" value="Nucleic acid-binding proteins"/>
    <property type="match status" value="1"/>
</dbReference>
<dbReference type="Pfam" id="PF26066">
    <property type="entry name" value="MCM9_N"/>
    <property type="match status" value="1"/>
</dbReference>
<dbReference type="PANTHER" id="PTHR11630:SF48">
    <property type="entry name" value="DNA HELICASE MCM9"/>
    <property type="match status" value="1"/>
</dbReference>
<dbReference type="InterPro" id="IPR041562">
    <property type="entry name" value="MCM_lid"/>
</dbReference>
<keyword evidence="5" id="KW-0227">DNA damage</keyword>
<keyword evidence="10" id="KW-0234">DNA repair</keyword>
<dbReference type="EMBL" id="JBGBPQ010000029">
    <property type="protein sequence ID" value="KAL1496295.1"/>
    <property type="molecule type" value="Genomic_DNA"/>
</dbReference>
<dbReference type="SMART" id="SM00350">
    <property type="entry name" value="MCM"/>
    <property type="match status" value="1"/>
</dbReference>
<evidence type="ECO:0000256" key="10">
    <source>
        <dbReference type="ARBA" id="ARBA00023204"/>
    </source>
</evidence>
<gene>
    <name evidence="15" type="ORF">AB1Y20_016257</name>
</gene>
<dbReference type="Gene3D" id="3.40.50.300">
    <property type="entry name" value="P-loop containing nucleotide triphosphate hydrolases"/>
    <property type="match status" value="1"/>
</dbReference>
<accession>A0AB34IFK6</accession>
<evidence type="ECO:0000256" key="7">
    <source>
        <dbReference type="ARBA" id="ARBA00022806"/>
    </source>
</evidence>
<reference evidence="15 16" key="1">
    <citation type="journal article" date="2024" name="Science">
        <title>Giant polyketide synthase enzymes in the biosynthesis of giant marine polyether toxins.</title>
        <authorList>
            <person name="Fallon T.R."/>
            <person name="Shende V.V."/>
            <person name="Wierzbicki I.H."/>
            <person name="Pendleton A.L."/>
            <person name="Watervoot N.F."/>
            <person name="Auber R.P."/>
            <person name="Gonzalez D.J."/>
            <person name="Wisecaver J.H."/>
            <person name="Moore B.S."/>
        </authorList>
    </citation>
    <scope>NUCLEOTIDE SEQUENCE [LARGE SCALE GENOMIC DNA]</scope>
    <source>
        <strain evidence="15 16">12B1</strain>
    </source>
</reference>
<comment type="similarity">
    <text evidence="2 13">Belongs to the MCM family.</text>
</comment>
<comment type="subcellular location">
    <subcellularLocation>
        <location evidence="1">Nucleus</location>
    </subcellularLocation>
</comment>
<comment type="caution">
    <text evidence="15">The sequence shown here is derived from an EMBL/GenBank/DDBJ whole genome shotgun (WGS) entry which is preliminary data.</text>
</comment>
<dbReference type="GO" id="GO:0005524">
    <property type="term" value="F:ATP binding"/>
    <property type="evidence" value="ECO:0007669"/>
    <property type="project" value="UniProtKB-KW"/>
</dbReference>
<dbReference type="PANTHER" id="PTHR11630">
    <property type="entry name" value="DNA REPLICATION LICENSING FACTOR MCM FAMILY MEMBER"/>
    <property type="match status" value="1"/>
</dbReference>
<keyword evidence="6" id="KW-0378">Hydrolase</keyword>
<dbReference type="InterPro" id="IPR058768">
    <property type="entry name" value="MCM9_N"/>
</dbReference>
<dbReference type="InterPro" id="IPR031327">
    <property type="entry name" value="MCM"/>
</dbReference>
<evidence type="ECO:0000256" key="5">
    <source>
        <dbReference type="ARBA" id="ARBA00022763"/>
    </source>
</evidence>
<evidence type="ECO:0000313" key="16">
    <source>
        <dbReference type="Proteomes" id="UP001515480"/>
    </source>
</evidence>
<dbReference type="PROSITE" id="PS50051">
    <property type="entry name" value="MCM_2"/>
    <property type="match status" value="1"/>
</dbReference>
<evidence type="ECO:0000256" key="11">
    <source>
        <dbReference type="ARBA" id="ARBA00023242"/>
    </source>
</evidence>
<dbReference type="GO" id="GO:0017116">
    <property type="term" value="F:single-stranded DNA helicase activity"/>
    <property type="evidence" value="ECO:0007669"/>
    <property type="project" value="TreeGrafter"/>
</dbReference>
<protein>
    <recommendedName>
        <fullName evidence="3">DNA helicase</fullName>
        <ecNumber evidence="3">3.6.4.12</ecNumber>
    </recommendedName>
</protein>
<evidence type="ECO:0000256" key="3">
    <source>
        <dbReference type="ARBA" id="ARBA00012551"/>
    </source>
</evidence>
<dbReference type="EC" id="3.6.4.12" evidence="3"/>
<dbReference type="Pfam" id="PF17207">
    <property type="entry name" value="MCM_OB"/>
    <property type="match status" value="1"/>
</dbReference>
<dbReference type="Pfam" id="PF17855">
    <property type="entry name" value="MCM_lid"/>
    <property type="match status" value="1"/>
</dbReference>
<organism evidence="15 16">
    <name type="scientific">Prymnesium parvum</name>
    <name type="common">Toxic golden alga</name>
    <dbReference type="NCBI Taxonomy" id="97485"/>
    <lineage>
        <taxon>Eukaryota</taxon>
        <taxon>Haptista</taxon>
        <taxon>Haptophyta</taxon>
        <taxon>Prymnesiophyceae</taxon>
        <taxon>Prymnesiales</taxon>
        <taxon>Prymnesiaceae</taxon>
        <taxon>Prymnesium</taxon>
    </lineage>
</organism>
<evidence type="ECO:0000256" key="1">
    <source>
        <dbReference type="ARBA" id="ARBA00004123"/>
    </source>
</evidence>
<dbReference type="PRINTS" id="PR01657">
    <property type="entry name" value="MCMFAMILY"/>
</dbReference>
<keyword evidence="16" id="KW-1185">Reference proteome</keyword>
<keyword evidence="9 13" id="KW-0238">DNA-binding</keyword>
<keyword evidence="8 13" id="KW-0067">ATP-binding</keyword>